<reference evidence="1 3" key="1">
    <citation type="journal article" date="2017" name="Viruses">
        <title>Characterization of Bacillus subtilis Viruses vB_BsuM-Goe2 and vB_BsuM-Goe3.</title>
        <authorList>
            <person name="Willms I.M."/>
            <person name="Hoppert M."/>
            <person name="Hertel R."/>
        </authorList>
    </citation>
    <scope>NUCLEOTIDE SEQUENCE [LARGE SCALE GENOMIC DNA]</scope>
</reference>
<name>A0A217EQF9_9CAUD</name>
<organism evidence="1 3">
    <name type="scientific">Bacillus phage vB_BsuM-Goe2</name>
    <dbReference type="NCBI Taxonomy" id="1933062"/>
    <lineage>
        <taxon>Viruses</taxon>
        <taxon>Duplodnaviria</taxon>
        <taxon>Heunggongvirae</taxon>
        <taxon>Uroviricota</taxon>
        <taxon>Caudoviricetes</taxon>
        <taxon>Herelleviridae</taxon>
        <taxon>Spounavirinae</taxon>
        <taxon>Okubovirus</taxon>
        <taxon>Okubovirus camphawk</taxon>
    </lineage>
</organism>
<accession>A0A217EQF9</accession>
<dbReference type="EMBL" id="KY368639">
    <property type="protein sequence ID" value="APZ82260.1"/>
    <property type="molecule type" value="Genomic_DNA"/>
</dbReference>
<dbReference type="EMBL" id="KY368639">
    <property type="protein sequence ID" value="APZ82458.1"/>
    <property type="molecule type" value="Genomic_DNA"/>
</dbReference>
<proteinExistence type="predicted"/>
<dbReference type="Proteomes" id="UP000224660">
    <property type="component" value="Segment"/>
</dbReference>
<evidence type="ECO:0000313" key="1">
    <source>
        <dbReference type="EMBL" id="APZ82260.1"/>
    </source>
</evidence>
<gene>
    <name evidence="1" type="ORF">Goe2_c02000</name>
    <name evidence="2" type="ORF">Goe2_c22200</name>
</gene>
<evidence type="ECO:0000313" key="2">
    <source>
        <dbReference type="EMBL" id="APZ82458.1"/>
    </source>
</evidence>
<sequence length="158" mass="18414">MTHFISISIYIYALVNAGFIGGWHDKKSWVEDTEYEHGGYHMIIDTPAVVNYSLEYGNHQRIFQKYMKEGKVTVERFYRNSLDIPKEILTDEALAFIKDWDENADEYELHAGEGVLYFKYEGEEKGYVIPMAYAGEVMFVPDEDAEKALEIINSQKKY</sequence>
<evidence type="ECO:0000313" key="3">
    <source>
        <dbReference type="Proteomes" id="UP000224660"/>
    </source>
</evidence>
<protein>
    <submittedName>
        <fullName evidence="1">Uncharacterized protein</fullName>
    </submittedName>
</protein>